<evidence type="ECO:0008006" key="3">
    <source>
        <dbReference type="Google" id="ProtNLM"/>
    </source>
</evidence>
<comment type="caution">
    <text evidence="1">The sequence shown here is derived from an EMBL/GenBank/DDBJ whole genome shotgun (WGS) entry which is preliminary data.</text>
</comment>
<dbReference type="Proteomes" id="UP001431963">
    <property type="component" value="Unassembled WGS sequence"/>
</dbReference>
<name>A0ABU8C0B9_9RHOB</name>
<reference evidence="1" key="1">
    <citation type="submission" date="2024-02" db="EMBL/GenBank/DDBJ databases">
        <title>Genome sequences of strain Gemmobacter sp. JM10B15.</title>
        <authorList>
            <person name="Zhang M."/>
        </authorList>
    </citation>
    <scope>NUCLEOTIDE SEQUENCE</scope>
    <source>
        <strain evidence="1">JM10B15</strain>
    </source>
</reference>
<organism evidence="1 2">
    <name type="scientific">Gemmobacter denitrificans</name>
    <dbReference type="NCBI Taxonomy" id="3123040"/>
    <lineage>
        <taxon>Bacteria</taxon>
        <taxon>Pseudomonadati</taxon>
        <taxon>Pseudomonadota</taxon>
        <taxon>Alphaproteobacteria</taxon>
        <taxon>Rhodobacterales</taxon>
        <taxon>Paracoccaceae</taxon>
        <taxon>Gemmobacter</taxon>
    </lineage>
</organism>
<evidence type="ECO:0000313" key="2">
    <source>
        <dbReference type="Proteomes" id="UP001431963"/>
    </source>
</evidence>
<protein>
    <recommendedName>
        <fullName evidence="3">AlgX/AlgJ SGNH hydrolase-like domain-containing protein</fullName>
    </recommendedName>
</protein>
<dbReference type="EMBL" id="JBALHR010000023">
    <property type="protein sequence ID" value="MEH7830381.1"/>
    <property type="molecule type" value="Genomic_DNA"/>
</dbReference>
<proteinExistence type="predicted"/>
<gene>
    <name evidence="1" type="ORF">V6590_19700</name>
</gene>
<evidence type="ECO:0000313" key="1">
    <source>
        <dbReference type="EMBL" id="MEH7830381.1"/>
    </source>
</evidence>
<keyword evidence="2" id="KW-1185">Reference proteome</keyword>
<sequence>MPETLDPTNRWTVTRDYLTPESGGATVYWMPPPVPDAAGRLVFSGCIRPGGRVRIRHGGAVLVDLMACPGFQVAVPLRQGSYEILADLPEDRRLVWEVRDSGSEAYMRTGMTAPPQSGPDAVAPGQPFALAGRMGQLFLGGDSNDSIGQFTESRSLTEGNAAGWSNTFRQFPGWQKIHGLARLSLLIAPAKEEILREYYPLPRGARTILDDFVSRFRDPAPILPKWELWNRRDLAWSRTDTHWTDYGAAVAAAAVLKAWGLPSTGPDSGLPETWRLRQRIGDLGSKVQPQVSSHELTFLPEVPARLVFDNGVTNQGNIRLYRHPQAPQPGRLLIFGDSFGTNLAEAFSGVFAEVAYAYQPAGFDPELVAAIQPDHVLLQITQRFLHGQPATGKPVFAKARDKIAALPQDKRVALLARLAAAPAEFAPLTAPLIAPVPDLASGT</sequence>
<accession>A0ABU8C0B9</accession>